<protein>
    <recommendedName>
        <fullName evidence="4">F-box domain-containing protein</fullName>
    </recommendedName>
</protein>
<evidence type="ECO:0000313" key="3">
    <source>
        <dbReference type="Proteomes" id="UP000807469"/>
    </source>
</evidence>
<feature type="region of interest" description="Disordered" evidence="1">
    <location>
        <begin position="205"/>
        <end position="227"/>
    </location>
</feature>
<evidence type="ECO:0000256" key="1">
    <source>
        <dbReference type="SAM" id="MobiDB-lite"/>
    </source>
</evidence>
<reference evidence="2" key="1">
    <citation type="submission" date="2020-11" db="EMBL/GenBank/DDBJ databases">
        <authorList>
            <consortium name="DOE Joint Genome Institute"/>
            <person name="Ahrendt S."/>
            <person name="Riley R."/>
            <person name="Andreopoulos W."/>
            <person name="Labutti K."/>
            <person name="Pangilinan J."/>
            <person name="Ruiz-Duenas F.J."/>
            <person name="Barrasa J.M."/>
            <person name="Sanchez-Garcia M."/>
            <person name="Camarero S."/>
            <person name="Miyauchi S."/>
            <person name="Serrano A."/>
            <person name="Linde D."/>
            <person name="Babiker R."/>
            <person name="Drula E."/>
            <person name="Ayuso-Fernandez I."/>
            <person name="Pacheco R."/>
            <person name="Padilla G."/>
            <person name="Ferreira P."/>
            <person name="Barriuso J."/>
            <person name="Kellner H."/>
            <person name="Castanera R."/>
            <person name="Alfaro M."/>
            <person name="Ramirez L."/>
            <person name="Pisabarro A.G."/>
            <person name="Kuo A."/>
            <person name="Tritt A."/>
            <person name="Lipzen A."/>
            <person name="He G."/>
            <person name="Yan M."/>
            <person name="Ng V."/>
            <person name="Cullen D."/>
            <person name="Martin F."/>
            <person name="Rosso M.-N."/>
            <person name="Henrissat B."/>
            <person name="Hibbett D."/>
            <person name="Martinez A.T."/>
            <person name="Grigoriev I.V."/>
        </authorList>
    </citation>
    <scope>NUCLEOTIDE SEQUENCE</scope>
    <source>
        <strain evidence="2">CIRM-BRFM 674</strain>
    </source>
</reference>
<name>A0A9P5ZAZ4_9AGAR</name>
<keyword evidence="3" id="KW-1185">Reference proteome</keyword>
<gene>
    <name evidence="2" type="ORF">BDN70DRAFT_903795</name>
</gene>
<dbReference type="EMBL" id="MU155146">
    <property type="protein sequence ID" value="KAF9484157.1"/>
    <property type="molecule type" value="Genomic_DNA"/>
</dbReference>
<dbReference type="AlphaFoldDB" id="A0A9P5ZAZ4"/>
<sequence>MPTSILRIPPEVLQKIALYANATLGSWSEVGPPKELYNCLLTCRTFHVALSSDNASELYFLLFAQKFDIRGPIYRLGAPVVREHAPYEMRRRFQAIQIFKNRNLYHPDLTEALWIAYLMVEDADTSQKNVRQLLRANLPTFLSQYLHLRLYEGASENGGWPVMTEEISLAIALSWTLASKHLMIHEEREVCEKMMRLLEPIVPSSPSTSSASSFSSAPTSPTSPSSVFTDDPYPISVLPPRDISYFGTVKRKARPPSASIFATLLYFVRADVLTKYKIPPHVTCQTREEANLRGLTGPCIGDVRQFYEQCRTHFAAFPGIDVGINSSAIASSPDTILCQPSLYQLGRLSGQWGGSYIYPCNAMYTGALPKTSARKALYISLEEHFCYDECSAVPRDDPESGTTNAWLPPDIRAVETEAGMQFSDGKGSFNTKYETYRYGANKVRGQIADVIITGKVEDRHVAAWGEPSRIIGRVRLHDGLMVLVRYSPLGDTSQRQVLRGYVTSSQNLVGRIACNSGPDDANVYYEGVFSLGKDHTHVANKPGLKVS</sequence>
<proteinExistence type="predicted"/>
<evidence type="ECO:0008006" key="4">
    <source>
        <dbReference type="Google" id="ProtNLM"/>
    </source>
</evidence>
<comment type="caution">
    <text evidence="2">The sequence shown here is derived from an EMBL/GenBank/DDBJ whole genome shotgun (WGS) entry which is preliminary data.</text>
</comment>
<organism evidence="2 3">
    <name type="scientific">Pholiota conissans</name>
    <dbReference type="NCBI Taxonomy" id="109636"/>
    <lineage>
        <taxon>Eukaryota</taxon>
        <taxon>Fungi</taxon>
        <taxon>Dikarya</taxon>
        <taxon>Basidiomycota</taxon>
        <taxon>Agaricomycotina</taxon>
        <taxon>Agaricomycetes</taxon>
        <taxon>Agaricomycetidae</taxon>
        <taxon>Agaricales</taxon>
        <taxon>Agaricineae</taxon>
        <taxon>Strophariaceae</taxon>
        <taxon>Pholiota</taxon>
    </lineage>
</organism>
<dbReference type="OrthoDB" id="5595695at2759"/>
<dbReference type="Proteomes" id="UP000807469">
    <property type="component" value="Unassembled WGS sequence"/>
</dbReference>
<evidence type="ECO:0000313" key="2">
    <source>
        <dbReference type="EMBL" id="KAF9484157.1"/>
    </source>
</evidence>
<accession>A0A9P5ZAZ4</accession>